<dbReference type="AlphaFoldDB" id="A0A815XK68"/>
<evidence type="ECO:0000313" key="2">
    <source>
        <dbReference type="EMBL" id="CAF1558557.1"/>
    </source>
</evidence>
<reference evidence="2" key="1">
    <citation type="submission" date="2021-02" db="EMBL/GenBank/DDBJ databases">
        <authorList>
            <person name="Nowell W R."/>
        </authorList>
    </citation>
    <scope>NUCLEOTIDE SEQUENCE</scope>
</reference>
<accession>A0A815XK68</accession>
<dbReference type="EMBL" id="CAJNOU010011706">
    <property type="protein sequence ID" value="CAF1558557.1"/>
    <property type="molecule type" value="Genomic_DNA"/>
</dbReference>
<proteinExistence type="predicted"/>
<dbReference type="EMBL" id="CAJOBE010026424">
    <property type="protein sequence ID" value="CAF4272897.1"/>
    <property type="molecule type" value="Genomic_DNA"/>
</dbReference>
<sequence length="150" mass="16984">MNSMTISAIVKKDHATVDQLYQNYLKSQGNLPEQERFSTQFQQELTKHATAEEAVLYPAFEKYLGSEGKKIADEDRMEHQTVKKLLHKLKETPVSDSQHRMIFDELMTNLTKHVAGEENNDLPKFEGAITPDLSTSLAQSFQQAKSSIAV</sequence>
<organism evidence="2 4">
    <name type="scientific">Rotaria sordida</name>
    <dbReference type="NCBI Taxonomy" id="392033"/>
    <lineage>
        <taxon>Eukaryota</taxon>
        <taxon>Metazoa</taxon>
        <taxon>Spiralia</taxon>
        <taxon>Gnathifera</taxon>
        <taxon>Rotifera</taxon>
        <taxon>Eurotatoria</taxon>
        <taxon>Bdelloidea</taxon>
        <taxon>Philodinida</taxon>
        <taxon>Philodinidae</taxon>
        <taxon>Rotaria</taxon>
    </lineage>
</organism>
<feature type="domain" description="Hemerythrin-like" evidence="1">
    <location>
        <begin position="6"/>
        <end position="124"/>
    </location>
</feature>
<dbReference type="PANTHER" id="PTHR35585:SF1">
    <property type="entry name" value="HHE DOMAIN PROTEIN (AFU_ORTHOLOGUE AFUA_4G00730)"/>
    <property type="match status" value="1"/>
</dbReference>
<comment type="caution">
    <text evidence="2">The sequence shown here is derived from an EMBL/GenBank/DDBJ whole genome shotgun (WGS) entry which is preliminary data.</text>
</comment>
<dbReference type="InterPro" id="IPR012312">
    <property type="entry name" value="Hemerythrin-like"/>
</dbReference>
<dbReference type="Gene3D" id="1.20.120.520">
    <property type="entry name" value="nmb1532 protein domain like"/>
    <property type="match status" value="1"/>
</dbReference>
<evidence type="ECO:0000313" key="3">
    <source>
        <dbReference type="EMBL" id="CAF4272897.1"/>
    </source>
</evidence>
<dbReference type="Pfam" id="PF01814">
    <property type="entry name" value="Hemerythrin"/>
    <property type="match status" value="1"/>
</dbReference>
<name>A0A815XK68_9BILA</name>
<dbReference type="PANTHER" id="PTHR35585">
    <property type="entry name" value="HHE DOMAIN PROTEIN (AFU_ORTHOLOGUE AFUA_4G00730)"/>
    <property type="match status" value="1"/>
</dbReference>
<evidence type="ECO:0000313" key="4">
    <source>
        <dbReference type="Proteomes" id="UP000663889"/>
    </source>
</evidence>
<dbReference type="Proteomes" id="UP000663889">
    <property type="component" value="Unassembled WGS sequence"/>
</dbReference>
<gene>
    <name evidence="3" type="ORF">FNK824_LOCUS39569</name>
    <name evidence="2" type="ORF">SEV965_LOCUS39043</name>
</gene>
<protein>
    <recommendedName>
        <fullName evidence="1">Hemerythrin-like domain-containing protein</fullName>
    </recommendedName>
</protein>
<dbReference type="Proteomes" id="UP000663874">
    <property type="component" value="Unassembled WGS sequence"/>
</dbReference>
<evidence type="ECO:0000259" key="1">
    <source>
        <dbReference type="Pfam" id="PF01814"/>
    </source>
</evidence>